<dbReference type="Proteomes" id="UP000562027">
    <property type="component" value="Unassembled WGS sequence"/>
</dbReference>
<evidence type="ECO:0000313" key="2">
    <source>
        <dbReference type="EMBL" id="MBB4843244.1"/>
    </source>
</evidence>
<name>A0A840L401_9BURK</name>
<reference evidence="2 3" key="1">
    <citation type="submission" date="2020-08" db="EMBL/GenBank/DDBJ databases">
        <title>Functional genomics of gut bacteria from endangered species of beetles.</title>
        <authorList>
            <person name="Carlos-Shanley C."/>
        </authorList>
    </citation>
    <scope>NUCLEOTIDE SEQUENCE [LARGE SCALE GENOMIC DNA]</scope>
    <source>
        <strain evidence="2 3">S00239</strain>
    </source>
</reference>
<evidence type="ECO:0000256" key="1">
    <source>
        <dbReference type="SAM" id="MobiDB-lite"/>
    </source>
</evidence>
<comment type="caution">
    <text evidence="2">The sequence shown here is derived from an EMBL/GenBank/DDBJ whole genome shotgun (WGS) entry which is preliminary data.</text>
</comment>
<accession>A0A840L401</accession>
<gene>
    <name evidence="2" type="ORF">HNP55_001763</name>
</gene>
<keyword evidence="3" id="KW-1185">Reference proteome</keyword>
<dbReference type="AlphaFoldDB" id="A0A840L401"/>
<evidence type="ECO:0000313" key="3">
    <source>
        <dbReference type="Proteomes" id="UP000562027"/>
    </source>
</evidence>
<proteinExistence type="predicted"/>
<organism evidence="2 3">
    <name type="scientific">Roseateles oligotrophus</name>
    <dbReference type="NCBI Taxonomy" id="1769250"/>
    <lineage>
        <taxon>Bacteria</taxon>
        <taxon>Pseudomonadati</taxon>
        <taxon>Pseudomonadota</taxon>
        <taxon>Betaproteobacteria</taxon>
        <taxon>Burkholderiales</taxon>
        <taxon>Sphaerotilaceae</taxon>
        <taxon>Roseateles</taxon>
    </lineage>
</organism>
<sequence>MNKPSESPREPGSAACPAGDAAASRREARRRLLKGGLAAAPVALTVTSRPVLGAIECHGPTGFQSANVSRLVGQAADPACGTRKRPADWAAAGVTWPAGFSRTMLFGTAFPGTTLYAALTLAQVLAGPTTGTANDKLIAQLVVAALLNTASTTVPSATQVRAVWTGYLGNNFAPGGEAVWSATKIIKYLQYTMGIAVTFP</sequence>
<feature type="region of interest" description="Disordered" evidence="1">
    <location>
        <begin position="1"/>
        <end position="20"/>
    </location>
</feature>
<dbReference type="PROSITE" id="PS51318">
    <property type="entry name" value="TAT"/>
    <property type="match status" value="1"/>
</dbReference>
<dbReference type="InterPro" id="IPR006311">
    <property type="entry name" value="TAT_signal"/>
</dbReference>
<protein>
    <submittedName>
        <fullName evidence="2">Uncharacterized protein</fullName>
    </submittedName>
</protein>
<feature type="compositionally biased region" description="Low complexity" evidence="1">
    <location>
        <begin position="11"/>
        <end position="20"/>
    </location>
</feature>
<dbReference type="RefSeq" id="WP_184298318.1">
    <property type="nucleotide sequence ID" value="NZ_JACHLP010000003.1"/>
</dbReference>
<dbReference type="EMBL" id="JACHLP010000003">
    <property type="protein sequence ID" value="MBB4843244.1"/>
    <property type="molecule type" value="Genomic_DNA"/>
</dbReference>